<dbReference type="KEGG" id="npv:OHM77_10970"/>
<dbReference type="Gene3D" id="3.30.700.10">
    <property type="entry name" value="Glycoprotein, Type 4 Pilin"/>
    <property type="match status" value="1"/>
</dbReference>
<organism evidence="2">
    <name type="scientific">Candidatus Nitricoxidivorans perseverans</name>
    <dbReference type="NCBI Taxonomy" id="2975601"/>
    <lineage>
        <taxon>Bacteria</taxon>
        <taxon>Pseudomonadati</taxon>
        <taxon>Pseudomonadota</taxon>
        <taxon>Betaproteobacteria</taxon>
        <taxon>Nitrosomonadales</taxon>
        <taxon>Sterolibacteriaceae</taxon>
        <taxon>Candidatus Nitricoxidivorans</taxon>
    </lineage>
</organism>
<keyword evidence="1" id="KW-0472">Membrane</keyword>
<reference evidence="2" key="1">
    <citation type="journal article" date="2023" name="Nat. Microbiol.">
        <title>Enrichment and characterization of a nitric oxide-reducing microbial community in a continuous bioreactor.</title>
        <authorList>
            <person name="Garrido-Amador P."/>
            <person name="Stortenbeker N."/>
            <person name="Wessels H.J.C.T."/>
            <person name="Speth D.R."/>
            <person name="Garcia-Heredia I."/>
            <person name="Kartal B."/>
        </authorList>
    </citation>
    <scope>NUCLEOTIDE SEQUENCE</scope>
    <source>
        <strain evidence="2">MAG1</strain>
    </source>
</reference>
<dbReference type="EMBL" id="CP107246">
    <property type="protein sequence ID" value="WIM05210.1"/>
    <property type="molecule type" value="Genomic_DNA"/>
</dbReference>
<dbReference type="InterPro" id="IPR012902">
    <property type="entry name" value="N_methyl_site"/>
</dbReference>
<dbReference type="NCBIfam" id="TIGR02532">
    <property type="entry name" value="IV_pilin_GFxxxE"/>
    <property type="match status" value="1"/>
</dbReference>
<accession>A0AA49FKP8</accession>
<dbReference type="Proteomes" id="UP001234916">
    <property type="component" value="Chromosome"/>
</dbReference>
<proteinExistence type="predicted"/>
<evidence type="ECO:0000313" key="2">
    <source>
        <dbReference type="EMBL" id="WIM05210.1"/>
    </source>
</evidence>
<dbReference type="PROSITE" id="PS00409">
    <property type="entry name" value="PROKAR_NTER_METHYL"/>
    <property type="match status" value="1"/>
</dbReference>
<sequence>MHGLPPRIRGFTLVEAIVAITITGILAGIVAVFIKSPMDSFIDMRRRADLTDAADTAVRRIARDIHLALPNSVRNPADSDDQCVEFIPTKIGGRYRAAAEGGTGNGDLLDFTSVDAGFDMLWPNSALPAGVRPAAGDVVVVYNDGYLGNAYAGSNAIRIDSLAEPGGTANTTAIAFVDAVTGAPFNRKQLPAESPAWRFQVIPSAEHVVSYACGGGTLYRHSRTLSAAWAQPADCAAMTAGATSAILAQNVSQCSLKYDPPGSGTGLSRNGILSISIEITQSGESVRLYHQVHVDNTP</sequence>
<protein>
    <submittedName>
        <fullName evidence="2">Prepilin-type N-terminal cleavage/methylation domain-containing protein</fullName>
    </submittedName>
</protein>
<keyword evidence="1" id="KW-1133">Transmembrane helix</keyword>
<dbReference type="Pfam" id="PF07963">
    <property type="entry name" value="N_methyl"/>
    <property type="match status" value="1"/>
</dbReference>
<dbReference type="InterPro" id="IPR045584">
    <property type="entry name" value="Pilin-like"/>
</dbReference>
<dbReference type="AlphaFoldDB" id="A0AA49FKP8"/>
<name>A0AA49FKP8_9PROT</name>
<keyword evidence="1" id="KW-0812">Transmembrane</keyword>
<feature type="transmembrane region" description="Helical" evidence="1">
    <location>
        <begin position="12"/>
        <end position="34"/>
    </location>
</feature>
<dbReference type="SUPFAM" id="SSF54523">
    <property type="entry name" value="Pili subunits"/>
    <property type="match status" value="1"/>
</dbReference>
<evidence type="ECO:0000256" key="1">
    <source>
        <dbReference type="SAM" id="Phobius"/>
    </source>
</evidence>
<gene>
    <name evidence="2" type="ORF">OHM77_10970</name>
</gene>